<dbReference type="Proteomes" id="UP000295703">
    <property type="component" value="Unassembled WGS sequence"/>
</dbReference>
<name>A0A4R8QY14_COLTR</name>
<dbReference type="Pfam" id="PF12511">
    <property type="entry name" value="DUF3716"/>
    <property type="match status" value="1"/>
</dbReference>
<dbReference type="EMBL" id="RYZW01000096">
    <property type="protein sequence ID" value="TDZ48434.1"/>
    <property type="molecule type" value="Genomic_DNA"/>
</dbReference>
<reference evidence="2 3" key="1">
    <citation type="submission" date="2018-12" db="EMBL/GenBank/DDBJ databases">
        <title>Genome sequence and assembly of Colletotrichum trifolii.</title>
        <authorList>
            <person name="Gan P."/>
            <person name="Shirasu K."/>
        </authorList>
    </citation>
    <scope>NUCLEOTIDE SEQUENCE [LARGE SCALE GENOMIC DNA]</scope>
    <source>
        <strain evidence="2 3">543-2</strain>
    </source>
</reference>
<organism evidence="2 3">
    <name type="scientific">Colletotrichum trifolii</name>
    <dbReference type="NCBI Taxonomy" id="5466"/>
    <lineage>
        <taxon>Eukaryota</taxon>
        <taxon>Fungi</taxon>
        <taxon>Dikarya</taxon>
        <taxon>Ascomycota</taxon>
        <taxon>Pezizomycotina</taxon>
        <taxon>Sordariomycetes</taxon>
        <taxon>Hypocreomycetidae</taxon>
        <taxon>Glomerellales</taxon>
        <taxon>Glomerellaceae</taxon>
        <taxon>Colletotrichum</taxon>
        <taxon>Colletotrichum orbiculare species complex</taxon>
    </lineage>
</organism>
<dbReference type="InterPro" id="IPR022190">
    <property type="entry name" value="DUF3716"/>
</dbReference>
<comment type="caution">
    <text evidence="2">The sequence shown here is derived from an EMBL/GenBank/DDBJ whole genome shotgun (WGS) entry which is preliminary data.</text>
</comment>
<evidence type="ECO:0000313" key="2">
    <source>
        <dbReference type="EMBL" id="TDZ48434.1"/>
    </source>
</evidence>
<evidence type="ECO:0000313" key="3">
    <source>
        <dbReference type="Proteomes" id="UP000295703"/>
    </source>
</evidence>
<dbReference type="AlphaFoldDB" id="A0A4R8QY14"/>
<feature type="compositionally biased region" description="Basic and acidic residues" evidence="1">
    <location>
        <begin position="63"/>
        <end position="82"/>
    </location>
</feature>
<feature type="compositionally biased region" description="Basic and acidic residues" evidence="1">
    <location>
        <begin position="280"/>
        <end position="290"/>
    </location>
</feature>
<feature type="region of interest" description="Disordered" evidence="1">
    <location>
        <begin position="280"/>
        <end position="311"/>
    </location>
</feature>
<proteinExistence type="predicted"/>
<evidence type="ECO:0000256" key="1">
    <source>
        <dbReference type="SAM" id="MobiDB-lite"/>
    </source>
</evidence>
<protein>
    <submittedName>
        <fullName evidence="2">Uncharacterized protein</fullName>
    </submittedName>
</protein>
<gene>
    <name evidence="2" type="ORF">CTRI78_v008212</name>
</gene>
<sequence>MGDERETADITLQLLAKAGEIKLKEQGTTITMPSTTLASRLRSGNSAATAVHANPTPQPNLSNRKDGSTWLSRHDDGPEGRGRQKNMTEASLTGGIEASHGSREQPVPPQTSPTDDVRKLGPLPVRRCWVARPGLPPPDISRRSVLEAVMLHERGQVQPPDQRCTKCRRGEGFTPECVKLAGISNDACSNCLMARANPRGSDPATAAAPRPTRSYSAERRSISAAIPPSIPKEDLIAVWNLIAGVISAQPQDCVTPDEDDADGTDMPGKRIEDAARLVARSADEWGHTVEEEGPGSAERPTSAAERSRLARQASRIRETALQIANCARDWGEKLQKKPSTSRLRS</sequence>
<accession>A0A4R8QY14</accession>
<feature type="region of interest" description="Disordered" evidence="1">
    <location>
        <begin position="38"/>
        <end position="120"/>
    </location>
</feature>
<feature type="compositionally biased region" description="Polar residues" evidence="1">
    <location>
        <begin position="38"/>
        <end position="48"/>
    </location>
</feature>
<keyword evidence="3" id="KW-1185">Reference proteome</keyword>